<dbReference type="GO" id="GO:0002939">
    <property type="term" value="P:tRNA N1-guanine methylation"/>
    <property type="evidence" value="ECO:0007669"/>
    <property type="project" value="TreeGrafter"/>
</dbReference>
<sequence length="373" mass="42131">MRYRIQMGPQPSSSGNAEAPPLSKNQLKKLKRDQEWEANRAKRKAKRKEKIQEKKLRKRAARKEAAQGSSTTSKPATDTREGKDTRNEAKTRRSQFLQLPITLILDCGFDDLMHDKERKSLGSQVTRCYSDNHRAPFQAHLAVSSFGGNLKERFEGILEGHYHSWRNVRFLEEDFVKAAEQAKEWMGGEKGGRLAGVFADNGISEQSSEELSQAGEVVYLTSDSPYTLTELRPYSTYIIGGLVDRNRHKGICYKRAMDQGMKTAKLPIGDYMQMTSRFVLATNHVVEIMLRWLDLGDWGKAFLQVVPKRKGGVLKDTIVEANGEPNDETPGDDREVRENTKEEGQSLDSDTKEEDEEVDASSEEGLEDGRLSV</sequence>
<feature type="domain" description="SAM-dependent MTase TRM10-type" evidence="10">
    <location>
        <begin position="89"/>
        <end position="313"/>
    </location>
</feature>
<dbReference type="InterPro" id="IPR028564">
    <property type="entry name" value="MT_TRM10-typ"/>
</dbReference>
<proteinExistence type="predicted"/>
<feature type="compositionally biased region" description="Basic and acidic residues" evidence="9">
    <location>
        <begin position="77"/>
        <end position="91"/>
    </location>
</feature>
<reference evidence="11" key="1">
    <citation type="submission" date="2022-11" db="EMBL/GenBank/DDBJ databases">
        <title>Chromosomal genome sequence assembly and mating type (MAT) locus characterization of the leprose asexual lichenized fungus Lepraria neglecta (Nyl.) Erichsen.</title>
        <authorList>
            <person name="Allen J.L."/>
            <person name="Pfeffer B."/>
        </authorList>
    </citation>
    <scope>NUCLEOTIDE SEQUENCE</scope>
    <source>
        <strain evidence="11">Allen 5258</strain>
    </source>
</reference>
<evidence type="ECO:0000313" key="12">
    <source>
        <dbReference type="Proteomes" id="UP001276659"/>
    </source>
</evidence>
<keyword evidence="4" id="KW-0808">Transferase</keyword>
<comment type="caution">
    <text evidence="11">The sequence shown here is derived from an EMBL/GenBank/DDBJ whole genome shotgun (WGS) entry which is preliminary data.</text>
</comment>
<feature type="region of interest" description="Disordered" evidence="9">
    <location>
        <begin position="1"/>
        <end position="92"/>
    </location>
</feature>
<dbReference type="InterPro" id="IPR038459">
    <property type="entry name" value="MT_TRM10-typ_sf"/>
</dbReference>
<evidence type="ECO:0000256" key="4">
    <source>
        <dbReference type="ARBA" id="ARBA00022679"/>
    </source>
</evidence>
<dbReference type="EC" id="2.1.1.221" evidence="1"/>
<feature type="compositionally biased region" description="Basic residues" evidence="9">
    <location>
        <begin position="41"/>
        <end position="61"/>
    </location>
</feature>
<protein>
    <recommendedName>
        <fullName evidence="2">tRNA (guanine(9)-N1)-methyltransferase</fullName>
        <ecNumber evidence="1">2.1.1.221</ecNumber>
    </recommendedName>
    <alternativeName>
        <fullName evidence="7">tRNA methyltransferase 10</fullName>
    </alternativeName>
    <alternativeName>
        <fullName evidence="6">tRNA(m1G9)-methyltransferase</fullName>
    </alternativeName>
</protein>
<dbReference type="Proteomes" id="UP001276659">
    <property type="component" value="Unassembled WGS sequence"/>
</dbReference>
<evidence type="ECO:0000256" key="7">
    <source>
        <dbReference type="ARBA" id="ARBA00032166"/>
    </source>
</evidence>
<dbReference type="PANTHER" id="PTHR13563">
    <property type="entry name" value="TRNA (GUANINE-9-) METHYLTRANSFERASE"/>
    <property type="match status" value="1"/>
</dbReference>
<evidence type="ECO:0000256" key="5">
    <source>
        <dbReference type="ARBA" id="ARBA00022691"/>
    </source>
</evidence>
<dbReference type="CDD" id="cd18089">
    <property type="entry name" value="SPOUT_Trm10-like"/>
    <property type="match status" value="1"/>
</dbReference>
<feature type="compositionally biased region" description="Basic and acidic residues" evidence="9">
    <location>
        <begin position="331"/>
        <end position="344"/>
    </location>
</feature>
<dbReference type="Gene3D" id="3.40.1280.30">
    <property type="match status" value="1"/>
</dbReference>
<organism evidence="11 12">
    <name type="scientific">Lepraria neglecta</name>
    <dbReference type="NCBI Taxonomy" id="209136"/>
    <lineage>
        <taxon>Eukaryota</taxon>
        <taxon>Fungi</taxon>
        <taxon>Dikarya</taxon>
        <taxon>Ascomycota</taxon>
        <taxon>Pezizomycotina</taxon>
        <taxon>Lecanoromycetes</taxon>
        <taxon>OSLEUM clade</taxon>
        <taxon>Lecanoromycetidae</taxon>
        <taxon>Lecanorales</taxon>
        <taxon>Lecanorineae</taxon>
        <taxon>Stereocaulaceae</taxon>
        <taxon>Lepraria</taxon>
    </lineage>
</organism>
<evidence type="ECO:0000256" key="2">
    <source>
        <dbReference type="ARBA" id="ARBA00020451"/>
    </source>
</evidence>
<feature type="compositionally biased region" description="Acidic residues" evidence="9">
    <location>
        <begin position="351"/>
        <end position="366"/>
    </location>
</feature>
<dbReference type="GO" id="GO:0052905">
    <property type="term" value="F:tRNA (guanosine(9)-N1)-methyltransferase activity"/>
    <property type="evidence" value="ECO:0007669"/>
    <property type="project" value="UniProtKB-EC"/>
</dbReference>
<keyword evidence="5" id="KW-0949">S-adenosyl-L-methionine</keyword>
<dbReference type="GO" id="GO:0005634">
    <property type="term" value="C:nucleus"/>
    <property type="evidence" value="ECO:0007669"/>
    <property type="project" value="TreeGrafter"/>
</dbReference>
<name>A0AAD9ZB55_9LECA</name>
<evidence type="ECO:0000259" key="10">
    <source>
        <dbReference type="PROSITE" id="PS51675"/>
    </source>
</evidence>
<dbReference type="InterPro" id="IPR007356">
    <property type="entry name" value="tRNA_m1G_MeTrfase_euk"/>
</dbReference>
<gene>
    <name evidence="11" type="ORF">OEA41_006883</name>
</gene>
<feature type="compositionally biased region" description="Polar residues" evidence="9">
    <location>
        <begin position="67"/>
        <end position="76"/>
    </location>
</feature>
<comment type="catalytic activity">
    <reaction evidence="8">
        <text>guanosine(9) in tRNA + S-adenosyl-L-methionine = N(1)-methylguanosine(9) in tRNA + S-adenosyl-L-homocysteine + H(+)</text>
        <dbReference type="Rhea" id="RHEA:43156"/>
        <dbReference type="Rhea" id="RHEA-COMP:10367"/>
        <dbReference type="Rhea" id="RHEA-COMP:10368"/>
        <dbReference type="ChEBI" id="CHEBI:15378"/>
        <dbReference type="ChEBI" id="CHEBI:57856"/>
        <dbReference type="ChEBI" id="CHEBI:59789"/>
        <dbReference type="ChEBI" id="CHEBI:73542"/>
        <dbReference type="ChEBI" id="CHEBI:74269"/>
        <dbReference type="EC" id="2.1.1.221"/>
    </reaction>
</comment>
<evidence type="ECO:0000256" key="3">
    <source>
        <dbReference type="ARBA" id="ARBA00022603"/>
    </source>
</evidence>
<dbReference type="EMBL" id="JASNWA010000007">
    <property type="protein sequence ID" value="KAK3173552.1"/>
    <property type="molecule type" value="Genomic_DNA"/>
</dbReference>
<keyword evidence="3" id="KW-0489">Methyltransferase</keyword>
<evidence type="ECO:0000256" key="1">
    <source>
        <dbReference type="ARBA" id="ARBA00012797"/>
    </source>
</evidence>
<dbReference type="PANTHER" id="PTHR13563:SF13">
    <property type="entry name" value="TRNA METHYLTRANSFERASE 10 HOMOLOG A"/>
    <property type="match status" value="1"/>
</dbReference>
<evidence type="ECO:0000256" key="6">
    <source>
        <dbReference type="ARBA" id="ARBA00031792"/>
    </source>
</evidence>
<evidence type="ECO:0000256" key="8">
    <source>
        <dbReference type="ARBA" id="ARBA00048434"/>
    </source>
</evidence>
<keyword evidence="12" id="KW-1185">Reference proteome</keyword>
<feature type="region of interest" description="Disordered" evidence="9">
    <location>
        <begin position="321"/>
        <end position="373"/>
    </location>
</feature>
<evidence type="ECO:0000256" key="9">
    <source>
        <dbReference type="SAM" id="MobiDB-lite"/>
    </source>
</evidence>
<accession>A0AAD9ZB55</accession>
<dbReference type="PROSITE" id="PS51675">
    <property type="entry name" value="SAM_MT_TRM10"/>
    <property type="match status" value="1"/>
</dbReference>
<evidence type="ECO:0000313" key="11">
    <source>
        <dbReference type="EMBL" id="KAK3173552.1"/>
    </source>
</evidence>
<dbReference type="AlphaFoldDB" id="A0AAD9ZB55"/>
<dbReference type="GO" id="GO:0000049">
    <property type="term" value="F:tRNA binding"/>
    <property type="evidence" value="ECO:0007669"/>
    <property type="project" value="TreeGrafter"/>
</dbReference>